<evidence type="ECO:0000313" key="2">
    <source>
        <dbReference type="Proteomes" id="UP000242496"/>
    </source>
</evidence>
<protein>
    <submittedName>
        <fullName evidence="1">Uncharacterized protein</fullName>
    </submittedName>
</protein>
<reference evidence="2" key="1">
    <citation type="submission" date="2016-10" db="EMBL/GenBank/DDBJ databases">
        <authorList>
            <person name="Varghese N."/>
            <person name="Submissions S."/>
        </authorList>
    </citation>
    <scope>NUCLEOTIDE SEQUENCE [LARGE SCALE GENOMIC DNA]</scope>
    <source>
        <strain evidence="2">DSM 18168</strain>
    </source>
</reference>
<dbReference type="AlphaFoldDB" id="A0A1I7JR71"/>
<dbReference type="STRING" id="351659.SAMN05421784_13731"/>
<proteinExistence type="predicted"/>
<dbReference type="Proteomes" id="UP000242496">
    <property type="component" value="Unassembled WGS sequence"/>
</dbReference>
<sequence length="35" mass="4023">MNSNIIMCKEAFEKEIKKTWIRLISAISKKGGQLL</sequence>
<gene>
    <name evidence="1" type="ORF">SAMN05421784_13731</name>
</gene>
<evidence type="ECO:0000313" key="1">
    <source>
        <dbReference type="EMBL" id="SFU87674.1"/>
    </source>
</evidence>
<dbReference type="EMBL" id="FPBJ01000037">
    <property type="protein sequence ID" value="SFU87674.1"/>
    <property type="molecule type" value="Genomic_DNA"/>
</dbReference>
<name>A0A1I7JR71_9GAMM</name>
<keyword evidence="2" id="KW-1185">Reference proteome</keyword>
<organism evidence="1 2">
    <name type="scientific">Xenorhabdus koppenhoeferi</name>
    <dbReference type="NCBI Taxonomy" id="351659"/>
    <lineage>
        <taxon>Bacteria</taxon>
        <taxon>Pseudomonadati</taxon>
        <taxon>Pseudomonadota</taxon>
        <taxon>Gammaproteobacteria</taxon>
        <taxon>Enterobacterales</taxon>
        <taxon>Morganellaceae</taxon>
        <taxon>Xenorhabdus</taxon>
    </lineage>
</organism>
<accession>A0A1I7JR71</accession>